<protein>
    <submittedName>
        <fullName evidence="1">Uncharacterized protein</fullName>
    </submittedName>
</protein>
<proteinExistence type="predicted"/>
<accession>A0A8H5CML5</accession>
<dbReference type="AlphaFoldDB" id="A0A8H5CML5"/>
<keyword evidence="2" id="KW-1185">Reference proteome</keyword>
<name>A0A8H5CML5_9AGAR</name>
<comment type="caution">
    <text evidence="1">The sequence shown here is derived from an EMBL/GenBank/DDBJ whole genome shotgun (WGS) entry which is preliminary data.</text>
</comment>
<evidence type="ECO:0000313" key="2">
    <source>
        <dbReference type="Proteomes" id="UP000559256"/>
    </source>
</evidence>
<organism evidence="1 2">
    <name type="scientific">Tetrapyrgos nigripes</name>
    <dbReference type="NCBI Taxonomy" id="182062"/>
    <lineage>
        <taxon>Eukaryota</taxon>
        <taxon>Fungi</taxon>
        <taxon>Dikarya</taxon>
        <taxon>Basidiomycota</taxon>
        <taxon>Agaricomycotina</taxon>
        <taxon>Agaricomycetes</taxon>
        <taxon>Agaricomycetidae</taxon>
        <taxon>Agaricales</taxon>
        <taxon>Marasmiineae</taxon>
        <taxon>Marasmiaceae</taxon>
        <taxon>Tetrapyrgos</taxon>
    </lineage>
</organism>
<sequence length="231" mass="26577">MLTCPSLQIFHMIGDGIRWYDTHPRYHAQKHPSWPGQALNDFFTRSNILPTLHTFSLKELPIYGCGLLSILEKTPSLRDLTVHELMDSEAPRAPYSSYRDPMDYSKVSNHTVTEGFLKRLSVVQSGGPESEHQPIVPQFRSIEMKVYSSGLGSIEEMVRARWEIGPSAQVERLKSVVIKVIAKEWDEWFDNSDLYEFKDPGLVLKTEWQDDDNPKRGEVIIPVVWDSEDEE</sequence>
<dbReference type="Proteomes" id="UP000559256">
    <property type="component" value="Unassembled WGS sequence"/>
</dbReference>
<dbReference type="EMBL" id="JAACJM010000122">
    <property type="protein sequence ID" value="KAF5344616.1"/>
    <property type="molecule type" value="Genomic_DNA"/>
</dbReference>
<gene>
    <name evidence="1" type="ORF">D9758_013909</name>
</gene>
<evidence type="ECO:0000313" key="1">
    <source>
        <dbReference type="EMBL" id="KAF5344616.1"/>
    </source>
</evidence>
<reference evidence="1 2" key="1">
    <citation type="journal article" date="2020" name="ISME J.">
        <title>Uncovering the hidden diversity of litter-decomposition mechanisms in mushroom-forming fungi.</title>
        <authorList>
            <person name="Floudas D."/>
            <person name="Bentzer J."/>
            <person name="Ahren D."/>
            <person name="Johansson T."/>
            <person name="Persson P."/>
            <person name="Tunlid A."/>
        </authorList>
    </citation>
    <scope>NUCLEOTIDE SEQUENCE [LARGE SCALE GENOMIC DNA]</scope>
    <source>
        <strain evidence="1 2">CBS 291.85</strain>
    </source>
</reference>